<accession>A0ABT9T195</accession>
<evidence type="ECO:0000256" key="1">
    <source>
        <dbReference type="SAM" id="MobiDB-lite"/>
    </source>
</evidence>
<dbReference type="RefSeq" id="WP_306851206.1">
    <property type="nucleotide sequence ID" value="NZ_JAUSSK010000004.1"/>
</dbReference>
<feature type="compositionally biased region" description="Low complexity" evidence="1">
    <location>
        <begin position="331"/>
        <end position="340"/>
    </location>
</feature>
<dbReference type="Proteomes" id="UP001237737">
    <property type="component" value="Unassembled WGS sequence"/>
</dbReference>
<sequence>MHRAALTTLGFSFLFLAPCIGSAGTVVVDNIGLDEGNTTGLLEVTSQHYVDAMRAIISDRYKDDYLAIRWEALETSMTNAQVARMEYRFIVNGETRIRVYHALGGAPLGAMAQSAFGGSTPAITPGSPQRPDHMEWSDDLPSPVREAIDYVAADAEDSIFYTGFNDTELRARILPTGTSVLEPFDVDGADRAMDPEFKILRAIEHDLETHAMPGGGSVRGAVGGATCGSCRAAMQTLSDTYGIDIHLTQMFGSLPGRQRDALVASGTAKLRGRRLVNSESGRPLLARDVLADARDQQVRRSLNPSSLKRSFKGIPWRPRSFRLGPLRQSRAGEGSAEGGSTAPNADAMEFPSPQC</sequence>
<comment type="caution">
    <text evidence="3">The sequence shown here is derived from an EMBL/GenBank/DDBJ whole genome shotgun (WGS) entry which is preliminary data.</text>
</comment>
<name>A0ABT9T195_9GAMM</name>
<evidence type="ECO:0000313" key="3">
    <source>
        <dbReference type="EMBL" id="MDQ0011043.1"/>
    </source>
</evidence>
<feature type="region of interest" description="Disordered" evidence="1">
    <location>
        <begin position="319"/>
        <end position="355"/>
    </location>
</feature>
<proteinExistence type="predicted"/>
<evidence type="ECO:0000256" key="2">
    <source>
        <dbReference type="SAM" id="SignalP"/>
    </source>
</evidence>
<feature type="chain" id="PRO_5046509860" evidence="2">
    <location>
        <begin position="24"/>
        <end position="355"/>
    </location>
</feature>
<keyword evidence="4" id="KW-1185">Reference proteome</keyword>
<gene>
    <name evidence="3" type="ORF">J2T07_003249</name>
</gene>
<evidence type="ECO:0000313" key="4">
    <source>
        <dbReference type="Proteomes" id="UP001237737"/>
    </source>
</evidence>
<keyword evidence="2" id="KW-0732">Signal</keyword>
<dbReference type="EMBL" id="JAUSSK010000004">
    <property type="protein sequence ID" value="MDQ0011043.1"/>
    <property type="molecule type" value="Genomic_DNA"/>
</dbReference>
<organism evidence="3 4">
    <name type="scientific">Luteibacter jiangsuensis</name>
    <dbReference type="NCBI Taxonomy" id="637577"/>
    <lineage>
        <taxon>Bacteria</taxon>
        <taxon>Pseudomonadati</taxon>
        <taxon>Pseudomonadota</taxon>
        <taxon>Gammaproteobacteria</taxon>
        <taxon>Lysobacterales</taxon>
        <taxon>Rhodanobacteraceae</taxon>
        <taxon>Luteibacter</taxon>
    </lineage>
</organism>
<protein>
    <submittedName>
        <fullName evidence="3">Uncharacterized protein</fullName>
    </submittedName>
</protein>
<reference evidence="3 4" key="1">
    <citation type="submission" date="2023-07" db="EMBL/GenBank/DDBJ databases">
        <title>Sorghum-associated microbial communities from plants grown in Nebraska, USA.</title>
        <authorList>
            <person name="Schachtman D."/>
        </authorList>
    </citation>
    <scope>NUCLEOTIDE SEQUENCE [LARGE SCALE GENOMIC DNA]</scope>
    <source>
        <strain evidence="3 4">CC60</strain>
    </source>
</reference>
<feature type="signal peptide" evidence="2">
    <location>
        <begin position="1"/>
        <end position="23"/>
    </location>
</feature>